<evidence type="ECO:0000313" key="3">
    <source>
        <dbReference type="EMBL" id="MCX3061666.1"/>
    </source>
</evidence>
<keyword evidence="2" id="KW-0472">Membrane</keyword>
<evidence type="ECO:0000256" key="1">
    <source>
        <dbReference type="SAM" id="MobiDB-lite"/>
    </source>
</evidence>
<feature type="compositionally biased region" description="Low complexity" evidence="1">
    <location>
        <begin position="59"/>
        <end position="73"/>
    </location>
</feature>
<accession>A0ABT3TYW7</accession>
<gene>
    <name evidence="3" type="ORF">OFY01_18240</name>
</gene>
<comment type="caution">
    <text evidence="3">The sequence shown here is derived from an EMBL/GenBank/DDBJ whole genome shotgun (WGS) entry which is preliminary data.</text>
</comment>
<keyword evidence="2" id="KW-0812">Transmembrane</keyword>
<keyword evidence="2" id="KW-1133">Transmembrane helix</keyword>
<dbReference type="RefSeq" id="WP_266601213.1">
    <property type="nucleotide sequence ID" value="NZ_JAPHNL010000223.1"/>
</dbReference>
<keyword evidence="4" id="KW-1185">Reference proteome</keyword>
<reference evidence="3" key="1">
    <citation type="submission" date="2022-10" db="EMBL/GenBank/DDBJ databases">
        <title>Streptomyces beihaiensis sp. nov., a chitin degrading actinobacterium, isolated from shrimp pond soil.</title>
        <authorList>
            <person name="Xie J."/>
            <person name="Shen N."/>
        </authorList>
    </citation>
    <scope>NUCLEOTIDE SEQUENCE</scope>
    <source>
        <strain evidence="3">GXMU-J5</strain>
    </source>
</reference>
<evidence type="ECO:0000313" key="4">
    <source>
        <dbReference type="Proteomes" id="UP001163064"/>
    </source>
</evidence>
<dbReference type="Proteomes" id="UP001163064">
    <property type="component" value="Unassembled WGS sequence"/>
</dbReference>
<proteinExistence type="predicted"/>
<protein>
    <submittedName>
        <fullName evidence="3">Uncharacterized protein</fullName>
    </submittedName>
</protein>
<dbReference type="InterPro" id="IPR006311">
    <property type="entry name" value="TAT_signal"/>
</dbReference>
<name>A0ABT3TYW7_9ACTN</name>
<feature type="region of interest" description="Disordered" evidence="1">
    <location>
        <begin position="59"/>
        <end position="100"/>
    </location>
</feature>
<feature type="region of interest" description="Disordered" evidence="1">
    <location>
        <begin position="1"/>
        <end position="26"/>
    </location>
</feature>
<organism evidence="3 4">
    <name type="scientific">Streptomyces beihaiensis</name>
    <dbReference type="NCBI Taxonomy" id="2984495"/>
    <lineage>
        <taxon>Bacteria</taxon>
        <taxon>Bacillati</taxon>
        <taxon>Actinomycetota</taxon>
        <taxon>Actinomycetes</taxon>
        <taxon>Kitasatosporales</taxon>
        <taxon>Streptomycetaceae</taxon>
        <taxon>Streptomyces</taxon>
    </lineage>
</organism>
<evidence type="ECO:0000256" key="2">
    <source>
        <dbReference type="SAM" id="Phobius"/>
    </source>
</evidence>
<sequence>MSSKSNKAAAQERRARLAAAREQAKQEEARRRLVRRAAITGGVVVLAAGATIAAVAVHDSGAKSGKSTAASSSDDGKIKDIPSTPLTHVKGATSKPPWAAPADAAARVKAAGLPMLGEEGSAEHIHAHLDVIVDGKPVTVPAFIGIDQAHQQISPLHAHDATGVIHIESPKQADFTLGQFMTEWNVSLTKNNIGALTAGNGNTLRVYVNGKERTGNPGAIKLTDHEEIAIVYGKAGAKISVPSSYKFPSE</sequence>
<dbReference type="PROSITE" id="PS51318">
    <property type="entry name" value="TAT"/>
    <property type="match status" value="1"/>
</dbReference>
<dbReference type="EMBL" id="JAPHNL010000223">
    <property type="protein sequence ID" value="MCX3061666.1"/>
    <property type="molecule type" value="Genomic_DNA"/>
</dbReference>
<feature type="transmembrane region" description="Helical" evidence="2">
    <location>
        <begin position="37"/>
        <end position="57"/>
    </location>
</feature>